<gene>
    <name evidence="1" type="ORF">NK118_04605</name>
</gene>
<dbReference type="Proteomes" id="UP001523565">
    <property type="component" value="Unassembled WGS sequence"/>
</dbReference>
<name>A0ABT1EFP7_9FIRM</name>
<comment type="caution">
    <text evidence="1">The sequence shown here is derived from an EMBL/GenBank/DDBJ whole genome shotgun (WGS) entry which is preliminary data.</text>
</comment>
<reference evidence="1 2" key="1">
    <citation type="journal article" date="2022" name="Genome Biol. Evol.">
        <title>Host diet, physiology and behaviors set the stage for Lachnospiraceae cladogenesis.</title>
        <authorList>
            <person name="Vera-Ponce De Leon A."/>
            <person name="Schneider M."/>
            <person name="Jahnes B.C."/>
            <person name="Sadowski V."/>
            <person name="Camuy-Velez L.A."/>
            <person name="Duan J."/>
            <person name="Sabree Z.L."/>
        </authorList>
    </citation>
    <scope>NUCLEOTIDE SEQUENCE [LARGE SCALE GENOMIC DNA]</scope>
    <source>
        <strain evidence="1 2">PAL227</strain>
    </source>
</reference>
<dbReference type="EMBL" id="JAMZFV010000004">
    <property type="protein sequence ID" value="MCP1109530.1"/>
    <property type="molecule type" value="Genomic_DNA"/>
</dbReference>
<evidence type="ECO:0000313" key="1">
    <source>
        <dbReference type="EMBL" id="MCP1109530.1"/>
    </source>
</evidence>
<evidence type="ECO:0000313" key="2">
    <source>
        <dbReference type="Proteomes" id="UP001523565"/>
    </source>
</evidence>
<sequence length="46" mass="5441">MSTQLQFASREEFREWLNTNATTSDGILMRRRRRVAPVVFLGWLIS</sequence>
<accession>A0ABT1EFP7</accession>
<protein>
    <submittedName>
        <fullName evidence="1">Uncharacterized protein</fullName>
    </submittedName>
</protein>
<organism evidence="1 2">
    <name type="scientific">Ohessyouella blattaphilus</name>
    <dbReference type="NCBI Taxonomy" id="2949333"/>
    <lineage>
        <taxon>Bacteria</taxon>
        <taxon>Bacillati</taxon>
        <taxon>Bacillota</taxon>
        <taxon>Clostridia</taxon>
        <taxon>Lachnospirales</taxon>
        <taxon>Lachnospiraceae</taxon>
        <taxon>Ohessyouella</taxon>
    </lineage>
</organism>
<dbReference type="RefSeq" id="WP_262068436.1">
    <property type="nucleotide sequence ID" value="NZ_JAMXOC010000004.1"/>
</dbReference>
<keyword evidence="2" id="KW-1185">Reference proteome</keyword>
<proteinExistence type="predicted"/>